<name>A0ABV3ZK88_9BACT</name>
<dbReference type="CDD" id="cd01392">
    <property type="entry name" value="HTH_LacI"/>
    <property type="match status" value="1"/>
</dbReference>
<dbReference type="PROSITE" id="PS50932">
    <property type="entry name" value="HTH_LACI_2"/>
    <property type="match status" value="1"/>
</dbReference>
<dbReference type="PANTHER" id="PTHR30146">
    <property type="entry name" value="LACI-RELATED TRANSCRIPTIONAL REPRESSOR"/>
    <property type="match status" value="1"/>
</dbReference>
<dbReference type="RefSeq" id="WP_369330259.1">
    <property type="nucleotide sequence ID" value="NZ_JAULBC010000005.1"/>
</dbReference>
<evidence type="ECO:0000256" key="2">
    <source>
        <dbReference type="ARBA" id="ARBA00023125"/>
    </source>
</evidence>
<keyword evidence="6" id="KW-1185">Reference proteome</keyword>
<keyword evidence="1" id="KW-0805">Transcription regulation</keyword>
<evidence type="ECO:0000259" key="4">
    <source>
        <dbReference type="PROSITE" id="PS50932"/>
    </source>
</evidence>
<dbReference type="Pfam" id="PF13377">
    <property type="entry name" value="Peripla_BP_3"/>
    <property type="match status" value="1"/>
</dbReference>
<dbReference type="Gene3D" id="3.40.50.2300">
    <property type="match status" value="2"/>
</dbReference>
<dbReference type="EMBL" id="JAULBC010000005">
    <property type="protein sequence ID" value="MEX6688849.1"/>
    <property type="molecule type" value="Genomic_DNA"/>
</dbReference>
<dbReference type="Pfam" id="PF00356">
    <property type="entry name" value="LacI"/>
    <property type="match status" value="1"/>
</dbReference>
<keyword evidence="2 5" id="KW-0238">DNA-binding</keyword>
<reference evidence="5 6" key="1">
    <citation type="submission" date="2023-07" db="EMBL/GenBank/DDBJ databases">
        <authorList>
            <person name="Lian W.-H."/>
        </authorList>
    </citation>
    <scope>NUCLEOTIDE SEQUENCE [LARGE SCALE GENOMIC DNA]</scope>
    <source>
        <strain evidence="5 6">SYSU DXS3180</strain>
    </source>
</reference>
<comment type="caution">
    <text evidence="5">The sequence shown here is derived from an EMBL/GenBank/DDBJ whole genome shotgun (WGS) entry which is preliminary data.</text>
</comment>
<dbReference type="InterPro" id="IPR028082">
    <property type="entry name" value="Peripla_BP_I"/>
</dbReference>
<evidence type="ECO:0000313" key="5">
    <source>
        <dbReference type="EMBL" id="MEX6688849.1"/>
    </source>
</evidence>
<dbReference type="InterPro" id="IPR000843">
    <property type="entry name" value="HTH_LacI"/>
</dbReference>
<evidence type="ECO:0000256" key="1">
    <source>
        <dbReference type="ARBA" id="ARBA00023015"/>
    </source>
</evidence>
<sequence>MRIEATTIKDIAHALGLSKSTVSRALRDSYEISDMTKQLVLGYAKTINYTPNPIAVSLKARKSKSIGVVVPEIADSFFSQVINGIESVANEKGYTVMITQSLETEEGEINNISFLALRSVDGCLASVSEETNDFSHFCDLHKKGLPIVFFDRIVECVQSHAVTVENVQAAYEGTAHLLKNNYRKIAFIANAPNLYITTKRFEGYLKALREYGVPYDENMINYCPHGGRYYEEVESVLKSLLSKQHRPDAIFLSTDKLTTSFLRCCKNLGLKIPEDFALVGFSNLDITDLMQPSLTVLRQPAFEMGRRAAMLLIKAIETKRTDIDCENECLPAQLIIGDSSKARCLAS</sequence>
<dbReference type="PANTHER" id="PTHR30146:SF109">
    <property type="entry name" value="HTH-TYPE TRANSCRIPTIONAL REGULATOR GALS"/>
    <property type="match status" value="1"/>
</dbReference>
<dbReference type="SUPFAM" id="SSF47413">
    <property type="entry name" value="lambda repressor-like DNA-binding domains"/>
    <property type="match status" value="1"/>
</dbReference>
<dbReference type="Proteomes" id="UP001560573">
    <property type="component" value="Unassembled WGS sequence"/>
</dbReference>
<dbReference type="SUPFAM" id="SSF53822">
    <property type="entry name" value="Periplasmic binding protein-like I"/>
    <property type="match status" value="1"/>
</dbReference>
<gene>
    <name evidence="5" type="ORF">QTN47_15180</name>
</gene>
<organism evidence="5 6">
    <name type="scientific">Danxiaibacter flavus</name>
    <dbReference type="NCBI Taxonomy" id="3049108"/>
    <lineage>
        <taxon>Bacteria</taxon>
        <taxon>Pseudomonadati</taxon>
        <taxon>Bacteroidota</taxon>
        <taxon>Chitinophagia</taxon>
        <taxon>Chitinophagales</taxon>
        <taxon>Chitinophagaceae</taxon>
        <taxon>Danxiaibacter</taxon>
    </lineage>
</organism>
<dbReference type="CDD" id="cd06267">
    <property type="entry name" value="PBP1_LacI_sugar_binding-like"/>
    <property type="match status" value="1"/>
</dbReference>
<protein>
    <submittedName>
        <fullName evidence="5">LacI family DNA-binding transcriptional regulator</fullName>
    </submittedName>
</protein>
<accession>A0ABV3ZK88</accession>
<evidence type="ECO:0000313" key="6">
    <source>
        <dbReference type="Proteomes" id="UP001560573"/>
    </source>
</evidence>
<keyword evidence="3" id="KW-0804">Transcription</keyword>
<dbReference type="InterPro" id="IPR046335">
    <property type="entry name" value="LacI/GalR-like_sensor"/>
</dbReference>
<evidence type="ECO:0000256" key="3">
    <source>
        <dbReference type="ARBA" id="ARBA00023163"/>
    </source>
</evidence>
<dbReference type="InterPro" id="IPR010982">
    <property type="entry name" value="Lambda_DNA-bd_dom_sf"/>
</dbReference>
<dbReference type="SMART" id="SM00354">
    <property type="entry name" value="HTH_LACI"/>
    <property type="match status" value="1"/>
</dbReference>
<feature type="domain" description="HTH lacI-type" evidence="4">
    <location>
        <begin position="6"/>
        <end position="60"/>
    </location>
</feature>
<proteinExistence type="predicted"/>
<dbReference type="GO" id="GO:0003677">
    <property type="term" value="F:DNA binding"/>
    <property type="evidence" value="ECO:0007669"/>
    <property type="project" value="UniProtKB-KW"/>
</dbReference>
<dbReference type="Gene3D" id="1.10.260.40">
    <property type="entry name" value="lambda repressor-like DNA-binding domains"/>
    <property type="match status" value="1"/>
</dbReference>